<accession>A0A2S7K7W2</accession>
<keyword evidence="2" id="KW-0378">Hydrolase</keyword>
<gene>
    <name evidence="4" type="ORF">CW354_09905</name>
</gene>
<dbReference type="PANTHER" id="PTHR31793:SF27">
    <property type="entry name" value="NOVEL THIOESTERASE SUPERFAMILY DOMAIN AND SAPOSIN A-TYPE DOMAIN CONTAINING PROTEIN (0610012H03RIK)"/>
    <property type="match status" value="1"/>
</dbReference>
<protein>
    <submittedName>
        <fullName evidence="4">MFS transporter</fullName>
    </submittedName>
</protein>
<comment type="similarity">
    <text evidence="1">Belongs to the 4-hydroxybenzoyl-CoA thioesterase family.</text>
</comment>
<dbReference type="GO" id="GO:0047617">
    <property type="term" value="F:fatty acyl-CoA hydrolase activity"/>
    <property type="evidence" value="ECO:0007669"/>
    <property type="project" value="TreeGrafter"/>
</dbReference>
<evidence type="ECO:0000256" key="2">
    <source>
        <dbReference type="ARBA" id="ARBA00022801"/>
    </source>
</evidence>
<dbReference type="Pfam" id="PF03061">
    <property type="entry name" value="4HBT"/>
    <property type="match status" value="1"/>
</dbReference>
<evidence type="ECO:0000313" key="5">
    <source>
        <dbReference type="Proteomes" id="UP000239504"/>
    </source>
</evidence>
<dbReference type="Gene3D" id="3.10.129.10">
    <property type="entry name" value="Hotdog Thioesterase"/>
    <property type="match status" value="1"/>
</dbReference>
<dbReference type="InterPro" id="IPR006683">
    <property type="entry name" value="Thioestr_dom"/>
</dbReference>
<dbReference type="CDD" id="cd00586">
    <property type="entry name" value="4HBT"/>
    <property type="match status" value="1"/>
</dbReference>
<dbReference type="NCBIfam" id="TIGR00051">
    <property type="entry name" value="YbgC/FadM family acyl-CoA thioesterase"/>
    <property type="match status" value="1"/>
</dbReference>
<dbReference type="PIRSF" id="PIRSF003230">
    <property type="entry name" value="YbgC"/>
    <property type="match status" value="1"/>
</dbReference>
<dbReference type="SUPFAM" id="SSF54637">
    <property type="entry name" value="Thioesterase/thiol ester dehydrase-isomerase"/>
    <property type="match status" value="1"/>
</dbReference>
<dbReference type="PANTHER" id="PTHR31793">
    <property type="entry name" value="4-HYDROXYBENZOYL-COA THIOESTERASE FAMILY MEMBER"/>
    <property type="match status" value="1"/>
</dbReference>
<dbReference type="OrthoDB" id="9799036at2"/>
<dbReference type="AlphaFoldDB" id="A0A2S7K7W2"/>
<proteinExistence type="inferred from homology"/>
<keyword evidence="5" id="KW-1185">Reference proteome</keyword>
<reference evidence="4 5" key="1">
    <citation type="submission" date="2017-12" db="EMBL/GenBank/DDBJ databases">
        <authorList>
            <person name="Hurst M.R.H."/>
        </authorList>
    </citation>
    <scope>NUCLEOTIDE SEQUENCE [LARGE SCALE GENOMIC DNA]</scope>
    <source>
        <strain evidence="4 5">SY-3-19</strain>
    </source>
</reference>
<comment type="caution">
    <text evidence="4">The sequence shown here is derived from an EMBL/GenBank/DDBJ whole genome shotgun (WGS) entry which is preliminary data.</text>
</comment>
<evidence type="ECO:0000313" key="4">
    <source>
        <dbReference type="EMBL" id="PQA88586.1"/>
    </source>
</evidence>
<sequence>MRIFSCCQVVKALKNSFTLLHPLRVRWAECDAQGIVFNVNYFLYFDVAMTEWLRAAGFQGDKFMDFFTVHAEADYKGSAKFDDMLEIGARCVKLGRTSMTVETAIFRNDELLTTGKLVYVHADPKSQEKSPLPDDFVEKVLAFEKTAPTRG</sequence>
<name>A0A2S7K7W2_9PROT</name>
<feature type="domain" description="Thioesterase" evidence="3">
    <location>
        <begin position="33"/>
        <end position="112"/>
    </location>
</feature>
<dbReference type="EMBL" id="PJCH01000005">
    <property type="protein sequence ID" value="PQA88586.1"/>
    <property type="molecule type" value="Genomic_DNA"/>
</dbReference>
<dbReference type="Proteomes" id="UP000239504">
    <property type="component" value="Unassembled WGS sequence"/>
</dbReference>
<organism evidence="4 5">
    <name type="scientific">Hyphococcus luteus</name>
    <dbReference type="NCBI Taxonomy" id="2058213"/>
    <lineage>
        <taxon>Bacteria</taxon>
        <taxon>Pseudomonadati</taxon>
        <taxon>Pseudomonadota</taxon>
        <taxon>Alphaproteobacteria</taxon>
        <taxon>Parvularculales</taxon>
        <taxon>Parvularculaceae</taxon>
        <taxon>Hyphococcus</taxon>
    </lineage>
</organism>
<evidence type="ECO:0000256" key="1">
    <source>
        <dbReference type="ARBA" id="ARBA00005953"/>
    </source>
</evidence>
<dbReference type="InterPro" id="IPR050563">
    <property type="entry name" value="4-hydroxybenzoyl-CoA_TE"/>
</dbReference>
<dbReference type="InterPro" id="IPR029069">
    <property type="entry name" value="HotDog_dom_sf"/>
</dbReference>
<dbReference type="InterPro" id="IPR006684">
    <property type="entry name" value="YbgC/YbaW"/>
</dbReference>
<evidence type="ECO:0000259" key="3">
    <source>
        <dbReference type="Pfam" id="PF03061"/>
    </source>
</evidence>